<evidence type="ECO:0000256" key="9">
    <source>
        <dbReference type="RuleBase" id="RU369079"/>
    </source>
</evidence>
<evidence type="ECO:0000313" key="12">
    <source>
        <dbReference type="Proteomes" id="UP000186559"/>
    </source>
</evidence>
<evidence type="ECO:0000256" key="7">
    <source>
        <dbReference type="ARBA" id="ARBA00023136"/>
    </source>
</evidence>
<protein>
    <recommendedName>
        <fullName evidence="9">TRAP transporter small permease protein</fullName>
    </recommendedName>
</protein>
<dbReference type="KEGG" id="tpro:Ga0080559_TMP364"/>
<feature type="transmembrane region" description="Helical" evidence="9">
    <location>
        <begin position="100"/>
        <end position="120"/>
    </location>
</feature>
<dbReference type="GO" id="GO:0022857">
    <property type="term" value="F:transmembrane transporter activity"/>
    <property type="evidence" value="ECO:0007669"/>
    <property type="project" value="UniProtKB-UniRule"/>
</dbReference>
<keyword evidence="4 9" id="KW-0997">Cell inner membrane</keyword>
<keyword evidence="2 9" id="KW-0813">Transport</keyword>
<accession>A0A1U7DCE3</accession>
<evidence type="ECO:0000313" key="11">
    <source>
        <dbReference type="EMBL" id="APX25847.1"/>
    </source>
</evidence>
<keyword evidence="11" id="KW-0614">Plasmid</keyword>
<dbReference type="PANTHER" id="PTHR35011:SF11">
    <property type="entry name" value="TRAP TRANSPORTER SMALL PERMEASE PROTEIN"/>
    <property type="match status" value="1"/>
</dbReference>
<dbReference type="InterPro" id="IPR007387">
    <property type="entry name" value="TRAP_DctQ"/>
</dbReference>
<keyword evidence="5 9" id="KW-0812">Transmembrane</keyword>
<geneLocation type="plasmid" evidence="12">
    <name>ptpro1</name>
</geneLocation>
<evidence type="ECO:0000256" key="3">
    <source>
        <dbReference type="ARBA" id="ARBA00022475"/>
    </source>
</evidence>
<comment type="subcellular location">
    <subcellularLocation>
        <location evidence="1 9">Cell inner membrane</location>
        <topology evidence="1 9">Multi-pass membrane protein</topology>
    </subcellularLocation>
</comment>
<dbReference type="Proteomes" id="UP000186559">
    <property type="component" value="Plasmid pTPRO1"/>
</dbReference>
<dbReference type="Pfam" id="PF04290">
    <property type="entry name" value="DctQ"/>
    <property type="match status" value="1"/>
</dbReference>
<dbReference type="GO" id="GO:0005886">
    <property type="term" value="C:plasma membrane"/>
    <property type="evidence" value="ECO:0007669"/>
    <property type="project" value="UniProtKB-SubCell"/>
</dbReference>
<keyword evidence="3" id="KW-1003">Cell membrane</keyword>
<dbReference type="RefSeq" id="WP_076625597.1">
    <property type="nucleotide sequence ID" value="NZ_CP014797.1"/>
</dbReference>
<keyword evidence="12" id="KW-1185">Reference proteome</keyword>
<comment type="subunit">
    <text evidence="9">The complex comprises the extracytoplasmic solute receptor protein and the two transmembrane proteins.</text>
</comment>
<gene>
    <name evidence="11" type="ORF">Ga0080559_TMP364</name>
</gene>
<proteinExistence type="inferred from homology"/>
<organism evidence="11 12">
    <name type="scientific">Salipiger profundus</name>
    <dbReference type="NCBI Taxonomy" id="1229727"/>
    <lineage>
        <taxon>Bacteria</taxon>
        <taxon>Pseudomonadati</taxon>
        <taxon>Pseudomonadota</taxon>
        <taxon>Alphaproteobacteria</taxon>
        <taxon>Rhodobacterales</taxon>
        <taxon>Roseobacteraceae</taxon>
        <taxon>Salipiger</taxon>
    </lineage>
</organism>
<dbReference type="GO" id="GO:0015740">
    <property type="term" value="P:C4-dicarboxylate transport"/>
    <property type="evidence" value="ECO:0007669"/>
    <property type="project" value="TreeGrafter"/>
</dbReference>
<evidence type="ECO:0000256" key="6">
    <source>
        <dbReference type="ARBA" id="ARBA00022989"/>
    </source>
</evidence>
<keyword evidence="6 9" id="KW-1133">Transmembrane helix</keyword>
<dbReference type="AlphaFoldDB" id="A0A1U7DCE3"/>
<sequence length="168" mass="18467">MLPQDKSTAEMDPVERVLDMVSKVCVAVAGAGLVTLVGIFGWLVWGRYVMNDTPTWVEQLALMLVVWITFLGAAAGVWTQSHLSIDFVREMMPRPLRVPLHWLALLGMLVFGIVLAWQGWVLAESTWARRVPMLGISEGLRAVPMAICGALTAVFTLYQGVKLATGKD</sequence>
<keyword evidence="7 9" id="KW-0472">Membrane</keyword>
<comment type="similarity">
    <text evidence="8 9">Belongs to the TRAP transporter small permease family.</text>
</comment>
<dbReference type="PANTHER" id="PTHR35011">
    <property type="entry name" value="2,3-DIKETO-L-GULONATE TRAP TRANSPORTER SMALL PERMEASE PROTEIN YIAM"/>
    <property type="match status" value="1"/>
</dbReference>
<evidence type="ECO:0000256" key="8">
    <source>
        <dbReference type="ARBA" id="ARBA00038436"/>
    </source>
</evidence>
<feature type="transmembrane region" description="Helical" evidence="9">
    <location>
        <begin position="21"/>
        <end position="45"/>
    </location>
</feature>
<feature type="domain" description="Tripartite ATP-independent periplasmic transporters DctQ component" evidence="10">
    <location>
        <begin position="37"/>
        <end position="164"/>
    </location>
</feature>
<comment type="function">
    <text evidence="9">Part of the tripartite ATP-independent periplasmic (TRAP) transport system.</text>
</comment>
<evidence type="ECO:0000256" key="5">
    <source>
        <dbReference type="ARBA" id="ARBA00022692"/>
    </source>
</evidence>
<reference evidence="11 12" key="1">
    <citation type="submission" date="2016-03" db="EMBL/GenBank/DDBJ databases">
        <title>Deep-sea bacteria in the southern Pacific.</title>
        <authorList>
            <person name="Tang K."/>
        </authorList>
    </citation>
    <scope>NUCLEOTIDE SEQUENCE [LARGE SCALE GENOMIC DNA]</scope>
    <source>
        <strain evidence="11 12">JLT2016</strain>
        <plasmid evidence="12">Plasmid ptpro1</plasmid>
    </source>
</reference>
<evidence type="ECO:0000256" key="1">
    <source>
        <dbReference type="ARBA" id="ARBA00004429"/>
    </source>
</evidence>
<evidence type="ECO:0000256" key="4">
    <source>
        <dbReference type="ARBA" id="ARBA00022519"/>
    </source>
</evidence>
<evidence type="ECO:0000259" key="10">
    <source>
        <dbReference type="Pfam" id="PF04290"/>
    </source>
</evidence>
<name>A0A1U7DCE3_9RHOB</name>
<dbReference type="EMBL" id="CP014797">
    <property type="protein sequence ID" value="APX25847.1"/>
    <property type="molecule type" value="Genomic_DNA"/>
</dbReference>
<feature type="transmembrane region" description="Helical" evidence="9">
    <location>
        <begin position="60"/>
        <end position="79"/>
    </location>
</feature>
<evidence type="ECO:0000256" key="2">
    <source>
        <dbReference type="ARBA" id="ARBA00022448"/>
    </source>
</evidence>
<dbReference type="InterPro" id="IPR055348">
    <property type="entry name" value="DctQ"/>
</dbReference>
<feature type="transmembrane region" description="Helical" evidence="9">
    <location>
        <begin position="140"/>
        <end position="158"/>
    </location>
</feature>